<dbReference type="EMBL" id="BAABDQ010000048">
    <property type="protein sequence ID" value="GAA3612658.1"/>
    <property type="molecule type" value="Genomic_DNA"/>
</dbReference>
<feature type="region of interest" description="Disordered" evidence="1">
    <location>
        <begin position="48"/>
        <end position="72"/>
    </location>
</feature>
<feature type="region of interest" description="Disordered" evidence="1">
    <location>
        <begin position="1"/>
        <end position="20"/>
    </location>
</feature>
<keyword evidence="3" id="KW-1185">Reference proteome</keyword>
<evidence type="ECO:0000313" key="3">
    <source>
        <dbReference type="Proteomes" id="UP001500630"/>
    </source>
</evidence>
<name>A0ABP6ZLK3_9ACTN</name>
<evidence type="ECO:0000313" key="2">
    <source>
        <dbReference type="EMBL" id="GAA3612658.1"/>
    </source>
</evidence>
<gene>
    <name evidence="2" type="ORF">GCM10022419_117090</name>
</gene>
<dbReference type="Proteomes" id="UP001500630">
    <property type="component" value="Unassembled WGS sequence"/>
</dbReference>
<comment type="caution">
    <text evidence="2">The sequence shown here is derived from an EMBL/GenBank/DDBJ whole genome shotgun (WGS) entry which is preliminary data.</text>
</comment>
<accession>A0ABP6ZLK3</accession>
<organism evidence="2 3">
    <name type="scientific">Nonomuraea rosea</name>
    <dbReference type="NCBI Taxonomy" id="638574"/>
    <lineage>
        <taxon>Bacteria</taxon>
        <taxon>Bacillati</taxon>
        <taxon>Actinomycetota</taxon>
        <taxon>Actinomycetes</taxon>
        <taxon>Streptosporangiales</taxon>
        <taxon>Streptosporangiaceae</taxon>
        <taxon>Nonomuraea</taxon>
    </lineage>
</organism>
<protein>
    <submittedName>
        <fullName evidence="2">Uncharacterized protein</fullName>
    </submittedName>
</protein>
<evidence type="ECO:0000256" key="1">
    <source>
        <dbReference type="SAM" id="MobiDB-lite"/>
    </source>
</evidence>
<proteinExistence type="predicted"/>
<sequence>MRELAEPGPTRRTPGGAGKAVVQAGQLARAEAEVEGLERTAELLQRTRAGDAGLVEQPGRGRADVASSLMEP</sequence>
<reference evidence="3" key="1">
    <citation type="journal article" date="2019" name="Int. J. Syst. Evol. Microbiol.">
        <title>The Global Catalogue of Microorganisms (GCM) 10K type strain sequencing project: providing services to taxonomists for standard genome sequencing and annotation.</title>
        <authorList>
            <consortium name="The Broad Institute Genomics Platform"/>
            <consortium name="The Broad Institute Genome Sequencing Center for Infectious Disease"/>
            <person name="Wu L."/>
            <person name="Ma J."/>
        </authorList>
    </citation>
    <scope>NUCLEOTIDE SEQUENCE [LARGE SCALE GENOMIC DNA]</scope>
    <source>
        <strain evidence="3">JCM 17326</strain>
    </source>
</reference>
<feature type="compositionally biased region" description="Low complexity" evidence="1">
    <location>
        <begin position="7"/>
        <end position="20"/>
    </location>
</feature>
<dbReference type="RefSeq" id="WP_345576287.1">
    <property type="nucleotide sequence ID" value="NZ_BAABDQ010000048.1"/>
</dbReference>